<sequence>MIGGLAVAQLRTSEFASSLYVGRMSYLRRIGRGFAVWLAFIPVMVVTGFVAEAIHFPWLIWAVPVAYLIVAVRVSRETRLLEEVERRSRKSDHQ</sequence>
<organism evidence="2 3">
    <name type="scientific">Candidatus Viadribacter manganicus</name>
    <dbReference type="NCBI Taxonomy" id="1759059"/>
    <lineage>
        <taxon>Bacteria</taxon>
        <taxon>Pseudomonadati</taxon>
        <taxon>Pseudomonadota</taxon>
        <taxon>Alphaproteobacteria</taxon>
        <taxon>Hyphomonadales</taxon>
        <taxon>Hyphomonadaceae</taxon>
        <taxon>Candidatus Viadribacter</taxon>
    </lineage>
</organism>
<dbReference type="Proteomes" id="UP000092498">
    <property type="component" value="Chromosome"/>
</dbReference>
<gene>
    <name evidence="2" type="ORF">ATE48_18710</name>
</gene>
<dbReference type="KEGG" id="cbot:ATE48_18710"/>
<reference evidence="2 3" key="1">
    <citation type="submission" date="2015-11" db="EMBL/GenBank/DDBJ databases">
        <title>Whole-Genome Sequence of Candidatus Oderbacter manganicum from the National Park Lower Oder Valley, Germany.</title>
        <authorList>
            <person name="Braun B."/>
            <person name="Liere K."/>
            <person name="Szewzyk U."/>
        </authorList>
    </citation>
    <scope>NUCLEOTIDE SEQUENCE [LARGE SCALE GENOMIC DNA]</scope>
    <source>
        <strain evidence="2 3">OTSz_A_272</strain>
    </source>
</reference>
<dbReference type="InParanoid" id="A0A1B1AMK2"/>
<keyword evidence="1" id="KW-0812">Transmembrane</keyword>
<keyword evidence="1" id="KW-0472">Membrane</keyword>
<feature type="transmembrane region" description="Helical" evidence="1">
    <location>
        <begin position="56"/>
        <end position="74"/>
    </location>
</feature>
<keyword evidence="3" id="KW-1185">Reference proteome</keyword>
<dbReference type="EMBL" id="CP013244">
    <property type="protein sequence ID" value="ANP47783.1"/>
    <property type="molecule type" value="Genomic_DNA"/>
</dbReference>
<proteinExistence type="predicted"/>
<name>A0A1B1AMK2_9PROT</name>
<protein>
    <submittedName>
        <fullName evidence="2">Uncharacterized protein</fullName>
    </submittedName>
</protein>
<keyword evidence="1" id="KW-1133">Transmembrane helix</keyword>
<dbReference type="AlphaFoldDB" id="A0A1B1AMK2"/>
<evidence type="ECO:0000313" key="2">
    <source>
        <dbReference type="EMBL" id="ANP47783.1"/>
    </source>
</evidence>
<accession>A0A1B1AMK2</accession>
<feature type="transmembrane region" description="Helical" evidence="1">
    <location>
        <begin position="33"/>
        <end position="50"/>
    </location>
</feature>
<evidence type="ECO:0000313" key="3">
    <source>
        <dbReference type="Proteomes" id="UP000092498"/>
    </source>
</evidence>
<evidence type="ECO:0000256" key="1">
    <source>
        <dbReference type="SAM" id="Phobius"/>
    </source>
</evidence>